<evidence type="ECO:0000313" key="2">
    <source>
        <dbReference type="EMBL" id="WDE95292.1"/>
    </source>
</evidence>
<keyword evidence="2" id="KW-0378">Hydrolase</keyword>
<evidence type="ECO:0000313" key="3">
    <source>
        <dbReference type="Proteomes" id="UP001214250"/>
    </source>
</evidence>
<dbReference type="EMBL" id="CP117811">
    <property type="protein sequence ID" value="WDE95292.1"/>
    <property type="molecule type" value="Genomic_DNA"/>
</dbReference>
<reference evidence="2 3" key="1">
    <citation type="submission" date="2023-02" db="EMBL/GenBank/DDBJ databases">
        <title>Genome sequence of Lentisphaera profundi SAORIC-696.</title>
        <authorList>
            <person name="Kim e."/>
            <person name="Cho J.-C."/>
            <person name="Choi A."/>
            <person name="Kang I."/>
        </authorList>
    </citation>
    <scope>NUCLEOTIDE SEQUENCE [LARGE SCALE GENOMIC DNA]</scope>
    <source>
        <strain evidence="2 3">SAORIC-696</strain>
    </source>
</reference>
<accession>A0ABY7VQY5</accession>
<feature type="region of interest" description="Disordered" evidence="1">
    <location>
        <begin position="1"/>
        <end position="21"/>
    </location>
</feature>
<dbReference type="PRINTS" id="PR00845">
    <property type="entry name" value="GLHYDRLASE52"/>
</dbReference>
<organism evidence="2 3">
    <name type="scientific">Lentisphaera profundi</name>
    <dbReference type="NCBI Taxonomy" id="1658616"/>
    <lineage>
        <taxon>Bacteria</taxon>
        <taxon>Pseudomonadati</taxon>
        <taxon>Lentisphaerota</taxon>
        <taxon>Lentisphaeria</taxon>
        <taxon>Lentisphaerales</taxon>
        <taxon>Lentisphaeraceae</taxon>
        <taxon>Lentisphaera</taxon>
    </lineage>
</organism>
<gene>
    <name evidence="2" type="ORF">PQO03_06105</name>
</gene>
<proteinExistence type="predicted"/>
<keyword evidence="3" id="KW-1185">Reference proteome</keyword>
<sequence>MIPENPDFHAQHSPMGAHSSFTLGMHHANSGAVSEKGSVAEGATLVGYRTASGQYHYFPFFDKLESEKERYVSDENAEPLPDVIFSKENMQREYLWATDKFSAPGVQMEVISPFDSIPDPAKASDDEMRFASCPATLVRLTFNNQSQEDWQGFFALSPDTRWTALDNDNNRQIIGGVSRDQLAVATTNQEAKSFMDFTHDTALDRDHSRSHFLLGQTCGLEITVPAGAQKELVLCVAYYLENKATFNRTSKYYYTKLFADIKHVINYAMSEQDRYFALAAKRDEELSSRTDLNDEQKFLIAHATRSYYGSTEFLIESDKPLWVVNEGEYLMMNTFDLTIDMLFFELKFNPWTVKNILENFVSHYRYYDEVFSPENPEKLYPGGVSFAHDMGVANQFSPEPFSSYETSGLDRKCFSFMTYEQLCNWVLTAGVYLGQNKDADFFTRHRGIFQDCLTSLLNRDNPDPEKRNGLMSFESSMTKGGGEISTYDSLDHSLGQSRNNIYLAGKAWASYLIIHKLFKDLDTKVSEEAFSAAELTAKALCAGYDEDLGFIPAVLENNNKSAIIPAIEALVYPWEFGAKEYCSENGPFGDYIKVLKRHFNNIHNTDTCLYPDGAWKLSSTADNSWMSKISICQYVAREILKIDLKEASAQADLAHARWQREGAKYHACSDQFTSGKAIGSLYYPRIVSNILWLKESAKH</sequence>
<protein>
    <submittedName>
        <fullName evidence="2">Glycoside hydrolase family 52 protein</fullName>
    </submittedName>
</protein>
<dbReference type="Pfam" id="PF03512">
    <property type="entry name" value="Glyco_hydro_52"/>
    <property type="match status" value="1"/>
</dbReference>
<dbReference type="InterPro" id="IPR000852">
    <property type="entry name" value="Glyco_hydro_52"/>
</dbReference>
<dbReference type="GO" id="GO:0016787">
    <property type="term" value="F:hydrolase activity"/>
    <property type="evidence" value="ECO:0007669"/>
    <property type="project" value="UniProtKB-KW"/>
</dbReference>
<dbReference type="Proteomes" id="UP001214250">
    <property type="component" value="Chromosome 1"/>
</dbReference>
<feature type="compositionally biased region" description="Basic and acidic residues" evidence="1">
    <location>
        <begin position="1"/>
        <end position="10"/>
    </location>
</feature>
<dbReference type="RefSeq" id="WP_274148722.1">
    <property type="nucleotide sequence ID" value="NZ_CP117811.1"/>
</dbReference>
<name>A0ABY7VQY5_9BACT</name>
<evidence type="ECO:0000256" key="1">
    <source>
        <dbReference type="SAM" id="MobiDB-lite"/>
    </source>
</evidence>